<organism evidence="1">
    <name type="scientific">marine sediment metagenome</name>
    <dbReference type="NCBI Taxonomy" id="412755"/>
    <lineage>
        <taxon>unclassified sequences</taxon>
        <taxon>metagenomes</taxon>
        <taxon>ecological metagenomes</taxon>
    </lineage>
</organism>
<protein>
    <submittedName>
        <fullName evidence="1">Uncharacterized protein</fullName>
    </submittedName>
</protein>
<gene>
    <name evidence="1" type="ORF">S12H4_27215</name>
</gene>
<dbReference type="AlphaFoldDB" id="X1U787"/>
<dbReference type="EMBL" id="BARW01015520">
    <property type="protein sequence ID" value="GAI95710.1"/>
    <property type="molecule type" value="Genomic_DNA"/>
</dbReference>
<sequence length="129" mass="13767">MNEIHIDYTSGNTLYAVVRNGAGEVWYAVGQVFEAWGTGSRAADDYDISLTDKSGNRYVGSFDGNIGAGRYSVQAFLQAGANPADSDILVGSCEIVWSGVGEVTADKLLANKAVQNKLTGEIKYYDNDG</sequence>
<proteinExistence type="predicted"/>
<feature type="non-terminal residue" evidence="1">
    <location>
        <position position="129"/>
    </location>
</feature>
<evidence type="ECO:0000313" key="1">
    <source>
        <dbReference type="EMBL" id="GAI95710.1"/>
    </source>
</evidence>
<name>X1U787_9ZZZZ</name>
<comment type="caution">
    <text evidence="1">The sequence shown here is derived from an EMBL/GenBank/DDBJ whole genome shotgun (WGS) entry which is preliminary data.</text>
</comment>
<reference evidence="1" key="1">
    <citation type="journal article" date="2014" name="Front. Microbiol.">
        <title>High frequency of phylogenetically diverse reductive dehalogenase-homologous genes in deep subseafloor sedimentary metagenomes.</title>
        <authorList>
            <person name="Kawai M."/>
            <person name="Futagami T."/>
            <person name="Toyoda A."/>
            <person name="Takaki Y."/>
            <person name="Nishi S."/>
            <person name="Hori S."/>
            <person name="Arai W."/>
            <person name="Tsubouchi T."/>
            <person name="Morono Y."/>
            <person name="Uchiyama I."/>
            <person name="Ito T."/>
            <person name="Fujiyama A."/>
            <person name="Inagaki F."/>
            <person name="Takami H."/>
        </authorList>
    </citation>
    <scope>NUCLEOTIDE SEQUENCE</scope>
    <source>
        <strain evidence="1">Expedition CK06-06</strain>
    </source>
</reference>
<accession>X1U787</accession>